<keyword evidence="2 6" id="KW-0819">tRNA processing</keyword>
<dbReference type="InterPro" id="IPR017861">
    <property type="entry name" value="KAE1/TsaD"/>
</dbReference>
<evidence type="ECO:0000256" key="1">
    <source>
        <dbReference type="ARBA" id="ARBA00022679"/>
    </source>
</evidence>
<dbReference type="EMBL" id="MHQY01000003">
    <property type="protein sequence ID" value="OHA14728.1"/>
    <property type="molecule type" value="Genomic_DNA"/>
</dbReference>
<evidence type="ECO:0000256" key="3">
    <source>
        <dbReference type="ARBA" id="ARBA00022723"/>
    </source>
</evidence>
<organism evidence="8 9">
    <name type="scientific">Candidatus Sungbacteria bacterium RIFCSPLOWO2_12_FULL_41_11</name>
    <dbReference type="NCBI Taxonomy" id="1802286"/>
    <lineage>
        <taxon>Bacteria</taxon>
        <taxon>Candidatus Sungiibacteriota</taxon>
    </lineage>
</organism>
<keyword evidence="3 6" id="KW-0479">Metal-binding</keyword>
<dbReference type="GO" id="GO:0005506">
    <property type="term" value="F:iron ion binding"/>
    <property type="evidence" value="ECO:0007669"/>
    <property type="project" value="UniProtKB-UniRule"/>
</dbReference>
<comment type="subcellular location">
    <subcellularLocation>
        <location evidence="6">Cytoplasm</location>
    </subcellularLocation>
</comment>
<evidence type="ECO:0000256" key="5">
    <source>
        <dbReference type="ARBA" id="ARBA00048117"/>
    </source>
</evidence>
<dbReference type="InterPro" id="IPR043129">
    <property type="entry name" value="ATPase_NBD"/>
</dbReference>
<dbReference type="InterPro" id="IPR022450">
    <property type="entry name" value="TsaD"/>
</dbReference>
<feature type="binding site" evidence="6">
    <location>
        <position position="422"/>
    </location>
    <ligand>
        <name>Fe cation</name>
        <dbReference type="ChEBI" id="CHEBI:24875"/>
    </ligand>
</feature>
<feature type="domain" description="Gcp-like" evidence="7">
    <location>
        <begin position="142"/>
        <end position="196"/>
    </location>
</feature>
<feature type="binding site" evidence="6">
    <location>
        <position position="189"/>
    </location>
    <ligand>
        <name>Fe cation</name>
        <dbReference type="ChEBI" id="CHEBI:24875"/>
    </ligand>
</feature>
<dbReference type="EC" id="2.3.1.234" evidence="6"/>
<feature type="binding site" evidence="6">
    <location>
        <position position="392"/>
    </location>
    <ligand>
        <name>substrate</name>
    </ligand>
</feature>
<dbReference type="InterPro" id="IPR000905">
    <property type="entry name" value="Gcp-like_dom"/>
</dbReference>
<feature type="binding site" evidence="6">
    <location>
        <begin position="227"/>
        <end position="231"/>
    </location>
    <ligand>
        <name>substrate</name>
    </ligand>
</feature>
<dbReference type="InterPro" id="IPR017860">
    <property type="entry name" value="Peptidase_M22_CS"/>
</dbReference>
<evidence type="ECO:0000256" key="2">
    <source>
        <dbReference type="ARBA" id="ARBA00022694"/>
    </source>
</evidence>
<dbReference type="AlphaFoldDB" id="A0A1G2LSV4"/>
<feature type="domain" description="Gcp-like" evidence="7">
    <location>
        <begin position="217"/>
        <end position="428"/>
    </location>
</feature>
<comment type="function">
    <text evidence="6">Required for the formation of a threonylcarbamoyl group on adenosine at position 37 (t(6)A37) in tRNAs that read codons beginning with adenine. Is involved in the transfer of the threonylcarbamoyl moiety of threonylcarbamoyl-AMP (TC-AMP) to the N6 group of A37, together with TsaE and TsaB. TsaD likely plays a direct catalytic role in this reaction.</text>
</comment>
<dbReference type="PANTHER" id="PTHR11735:SF6">
    <property type="entry name" value="TRNA N6-ADENOSINE THREONYLCARBAMOYLTRANSFERASE, MITOCHONDRIAL"/>
    <property type="match status" value="1"/>
</dbReference>
<proteinExistence type="inferred from homology"/>
<comment type="caution">
    <text evidence="8">The sequence shown here is derived from an EMBL/GenBank/DDBJ whole genome shotgun (WGS) entry which is preliminary data.</text>
</comment>
<dbReference type="NCBIfam" id="TIGR00329">
    <property type="entry name" value="gcp_kae1"/>
    <property type="match status" value="1"/>
</dbReference>
<dbReference type="PROSITE" id="PS01016">
    <property type="entry name" value="GLYCOPROTEASE"/>
    <property type="match status" value="1"/>
</dbReference>
<evidence type="ECO:0000259" key="7">
    <source>
        <dbReference type="Pfam" id="PF00814"/>
    </source>
</evidence>
<dbReference type="PANTHER" id="PTHR11735">
    <property type="entry name" value="TRNA N6-ADENOSINE THREONYLCARBAMOYLTRANSFERASE"/>
    <property type="match status" value="1"/>
</dbReference>
<dbReference type="Gene3D" id="3.30.420.40">
    <property type="match status" value="3"/>
</dbReference>
<keyword evidence="6" id="KW-0963">Cytoplasm</keyword>
<keyword evidence="6" id="KW-0408">Iron</keyword>
<dbReference type="GO" id="GO:0002949">
    <property type="term" value="P:tRNA threonylcarbamoyladenosine modification"/>
    <property type="evidence" value="ECO:0007669"/>
    <property type="project" value="UniProtKB-UniRule"/>
</dbReference>
<dbReference type="Pfam" id="PF00814">
    <property type="entry name" value="TsaD"/>
    <property type="match status" value="3"/>
</dbReference>
<feature type="binding site" evidence="6">
    <location>
        <position position="260"/>
    </location>
    <ligand>
        <name>substrate</name>
    </ligand>
</feature>
<feature type="binding site" evidence="6">
    <location>
        <position position="185"/>
    </location>
    <ligand>
        <name>Fe cation</name>
        <dbReference type="ChEBI" id="CHEBI:24875"/>
    </ligand>
</feature>
<protein>
    <recommendedName>
        <fullName evidence="6">tRNA N6-adenosine threonylcarbamoyltransferase</fullName>
        <ecNumber evidence="6">2.3.1.234</ecNumber>
    </recommendedName>
    <alternativeName>
        <fullName evidence="6">N6-L-threonylcarbamoyladenine synthase</fullName>
        <shortName evidence="6">t(6)A synthase</shortName>
    </alternativeName>
    <alternativeName>
        <fullName evidence="6">t(6)A37 threonylcarbamoyladenosine biosynthesis protein TsaD</fullName>
    </alternativeName>
    <alternativeName>
        <fullName evidence="6">tRNA threonylcarbamoyladenosine biosynthesis protein TsaD</fullName>
    </alternativeName>
</protein>
<evidence type="ECO:0000313" key="8">
    <source>
        <dbReference type="EMBL" id="OHA14728.1"/>
    </source>
</evidence>
<gene>
    <name evidence="6" type="primary">tsaD</name>
    <name evidence="8" type="ORF">A3G49_03260</name>
</gene>
<feature type="domain" description="Gcp-like" evidence="7">
    <location>
        <begin position="43"/>
        <end position="88"/>
    </location>
</feature>
<keyword evidence="4 6" id="KW-0012">Acyltransferase</keyword>
<accession>A0A1G2LSV4</accession>
<comment type="similarity">
    <text evidence="6">Belongs to the KAE1 / TsaD family.</text>
</comment>
<dbReference type="GO" id="GO:0061711">
    <property type="term" value="F:tRNA N(6)-L-threonylcarbamoyladenine synthase activity"/>
    <property type="evidence" value="ECO:0007669"/>
    <property type="project" value="UniProtKB-EC"/>
</dbReference>
<dbReference type="SUPFAM" id="SSF53067">
    <property type="entry name" value="Actin-like ATPase domain"/>
    <property type="match status" value="1"/>
</dbReference>
<evidence type="ECO:0000313" key="9">
    <source>
        <dbReference type="Proteomes" id="UP000177171"/>
    </source>
</evidence>
<feature type="binding site" evidence="6">
    <location>
        <position position="273"/>
    </location>
    <ligand>
        <name>substrate</name>
    </ligand>
</feature>
<evidence type="ECO:0000256" key="4">
    <source>
        <dbReference type="ARBA" id="ARBA00023315"/>
    </source>
</evidence>
<comment type="catalytic activity">
    <reaction evidence="5 6">
        <text>L-threonylcarbamoyladenylate + adenosine(37) in tRNA = N(6)-L-threonylcarbamoyladenosine(37) in tRNA + AMP + H(+)</text>
        <dbReference type="Rhea" id="RHEA:37059"/>
        <dbReference type="Rhea" id="RHEA-COMP:10162"/>
        <dbReference type="Rhea" id="RHEA-COMP:10163"/>
        <dbReference type="ChEBI" id="CHEBI:15378"/>
        <dbReference type="ChEBI" id="CHEBI:73682"/>
        <dbReference type="ChEBI" id="CHEBI:74411"/>
        <dbReference type="ChEBI" id="CHEBI:74418"/>
        <dbReference type="ChEBI" id="CHEBI:456215"/>
        <dbReference type="EC" id="2.3.1.234"/>
    </reaction>
</comment>
<keyword evidence="1 6" id="KW-0808">Transferase</keyword>
<sequence>MKILAIETSCDETAIAIAEFGYHREQLRTIKARIDADKNIRVKILSNITSSQIKLHAKFGGVVPNLAKREHQRNLPSILITALIESKLLKISNFQFSISKQNLKFKIPKIKHIQNTKYKILDTILEREPELLEKFKKQIPPLRPPKIDAIAVTYGPGLAPALWVGVNFAKALAYIWNKPLIPVNHMEGHLYSALLKSGMWNVKSRNNKQPSTFYTLHSIKFPALALLVSGGHTELVLMKGYGKYKIIGETLDDAAGEAFDKVARLLGLKYPGGPQISALAEIAQKRADLTRTNAEIFPRPSASVPRNSARELRLPRPMMGSGDYNFSFSGLKTAVLYLLEDHPELLRSRWRKAAIANEFQNAVVDVLISKTIRAAKEFKVKTVLLGGGVAANKLLRQRLGEELQKYTSNTQYLISDTRFTGDNALMIALAAHFGKNKKTKNWQKIFACANLRIDD</sequence>
<name>A0A1G2LSV4_9BACT</name>
<comment type="cofactor">
    <cofactor evidence="6">
        <name>Fe(2+)</name>
        <dbReference type="ChEBI" id="CHEBI:29033"/>
    </cofactor>
    <text evidence="6">Binds 1 Fe(2+) ion per subunit.</text>
</comment>
<reference evidence="8 9" key="1">
    <citation type="journal article" date="2016" name="Nat. Commun.">
        <title>Thousands of microbial genomes shed light on interconnected biogeochemical processes in an aquifer system.</title>
        <authorList>
            <person name="Anantharaman K."/>
            <person name="Brown C.T."/>
            <person name="Hug L.A."/>
            <person name="Sharon I."/>
            <person name="Castelle C.J."/>
            <person name="Probst A.J."/>
            <person name="Thomas B.C."/>
            <person name="Singh A."/>
            <person name="Wilkins M.J."/>
            <person name="Karaoz U."/>
            <person name="Brodie E.L."/>
            <person name="Williams K.H."/>
            <person name="Hubbard S.S."/>
            <person name="Banfield J.F."/>
        </authorList>
    </citation>
    <scope>NUCLEOTIDE SEQUENCE [LARGE SCALE GENOMIC DNA]</scope>
</reference>
<dbReference type="Proteomes" id="UP000177171">
    <property type="component" value="Unassembled WGS sequence"/>
</dbReference>
<evidence type="ECO:0000256" key="6">
    <source>
        <dbReference type="HAMAP-Rule" id="MF_01445"/>
    </source>
</evidence>
<dbReference type="GO" id="GO:0005737">
    <property type="term" value="C:cytoplasm"/>
    <property type="evidence" value="ECO:0007669"/>
    <property type="project" value="UniProtKB-SubCell"/>
</dbReference>
<dbReference type="CDD" id="cd24133">
    <property type="entry name" value="ASKHA_NBD_TsaD_bac"/>
    <property type="match status" value="1"/>
</dbReference>
<comment type="caution">
    <text evidence="6">Lacks conserved residue(s) required for the propagation of feature annotation.</text>
</comment>
<dbReference type="HAMAP" id="MF_01445">
    <property type="entry name" value="TsaD"/>
    <property type="match status" value="1"/>
</dbReference>